<reference evidence="1 2" key="1">
    <citation type="journal article" date="2022" name="DNA Res.">
        <title>Chromosomal-level genome assembly of the orchid tree Bauhinia variegata (Leguminosae; Cercidoideae) supports the allotetraploid origin hypothesis of Bauhinia.</title>
        <authorList>
            <person name="Zhong Y."/>
            <person name="Chen Y."/>
            <person name="Zheng D."/>
            <person name="Pang J."/>
            <person name="Liu Y."/>
            <person name="Luo S."/>
            <person name="Meng S."/>
            <person name="Qian L."/>
            <person name="Wei D."/>
            <person name="Dai S."/>
            <person name="Zhou R."/>
        </authorList>
    </citation>
    <scope>NUCLEOTIDE SEQUENCE [LARGE SCALE GENOMIC DNA]</scope>
    <source>
        <strain evidence="1">BV-YZ2020</strain>
    </source>
</reference>
<keyword evidence="2" id="KW-1185">Reference proteome</keyword>
<dbReference type="Proteomes" id="UP000828941">
    <property type="component" value="Chromosome 9"/>
</dbReference>
<sequence length="713" mass="79765">MSAASKNASTSESHSTILEPPKPNSPTAELQKLGAATRLDGRNYLQWARLVTLALKGKQKLHHLTEDPPNSLDEKYSAWDMEDTIIMTWLLNSMQLEISQNFMFLETSKQIWEMVKKTYSKAQDVAVVYELKIRIANTKQGNLSVTEYYNLLTNLWQEMDMYRKLKVSEDTQVILREREQDRVFEFLAGLNEAFDHVQVQILGRETLPNLNETFYLTRGEESRRAVMLDSTSNADTALIAERRDNRGSKTDSVFTAARRDNRGSKSDSTKASNRDNLWCTHCKKPRHTRETCFKLHGKEQVLNRIKQQRTQANLAATEQPASPGNNALPSLNEAEVEKLRAFLETLTTSSCSLAQSVPTESFPSDNDHISGSGTPTDTNEPTPEPKEPLKGTLDDGTGRVIAVKQLSVGSHQGKSQFIAEIATISAVQHRNLVKLYGCCIEGDNRLLVYEYLENKSLDQALFGNSLNLNWTTRFDICMGVARGLAYLHEESRLRIVHRDVKASNILLDHELVPKISDFGLAKLYDDKMTHITTRVAGTIGYLAPEYAVRGHLTEKADVFSFGVVALEIISGRLNSDSSLEGEKMYLLEWAWDLFENKRVIELVDPRLSEFNEEEVKRIAGVALLCTQTSPASRPSMSRVVAMLSGDIEVSPATSRPGYLTDWKFDDVSHVTSLMTDVATKGSNTSHYSTTSTDVSVLSPVTLSKPIIDGSEGR</sequence>
<organism evidence="1 2">
    <name type="scientific">Bauhinia variegata</name>
    <name type="common">Purple orchid tree</name>
    <name type="synonym">Phanera variegata</name>
    <dbReference type="NCBI Taxonomy" id="167791"/>
    <lineage>
        <taxon>Eukaryota</taxon>
        <taxon>Viridiplantae</taxon>
        <taxon>Streptophyta</taxon>
        <taxon>Embryophyta</taxon>
        <taxon>Tracheophyta</taxon>
        <taxon>Spermatophyta</taxon>
        <taxon>Magnoliopsida</taxon>
        <taxon>eudicotyledons</taxon>
        <taxon>Gunneridae</taxon>
        <taxon>Pentapetalae</taxon>
        <taxon>rosids</taxon>
        <taxon>fabids</taxon>
        <taxon>Fabales</taxon>
        <taxon>Fabaceae</taxon>
        <taxon>Cercidoideae</taxon>
        <taxon>Cercideae</taxon>
        <taxon>Bauhiniinae</taxon>
        <taxon>Bauhinia</taxon>
    </lineage>
</organism>
<name>A0ACB9MJS0_BAUVA</name>
<comment type="caution">
    <text evidence="1">The sequence shown here is derived from an EMBL/GenBank/DDBJ whole genome shotgun (WGS) entry which is preliminary data.</text>
</comment>
<gene>
    <name evidence="1" type="ORF">L6164_022833</name>
</gene>
<accession>A0ACB9MJS0</accession>
<evidence type="ECO:0000313" key="2">
    <source>
        <dbReference type="Proteomes" id="UP000828941"/>
    </source>
</evidence>
<evidence type="ECO:0000313" key="1">
    <source>
        <dbReference type="EMBL" id="KAI4323210.1"/>
    </source>
</evidence>
<protein>
    <submittedName>
        <fullName evidence="1">Uncharacterized protein</fullName>
    </submittedName>
</protein>
<proteinExistence type="predicted"/>
<dbReference type="EMBL" id="CM039434">
    <property type="protein sequence ID" value="KAI4323210.1"/>
    <property type="molecule type" value="Genomic_DNA"/>
</dbReference>